<comment type="similarity">
    <text evidence="1">Belongs to the FLX family.</text>
</comment>
<dbReference type="PANTHER" id="PTHR33405:SF17">
    <property type="entry name" value="PROTEIN FLC EXPRESSOR"/>
    <property type="match status" value="1"/>
</dbReference>
<feature type="region of interest" description="Disordered" evidence="7">
    <location>
        <begin position="1"/>
        <end position="40"/>
    </location>
</feature>
<keyword evidence="3" id="KW-0221">Differentiation</keyword>
<gene>
    <name evidence="8" type="ORF">MKW94_021158</name>
</gene>
<keyword evidence="5" id="KW-0287">Flowering</keyword>
<feature type="coiled-coil region" evidence="6">
    <location>
        <begin position="58"/>
        <end position="85"/>
    </location>
</feature>
<dbReference type="EMBL" id="JAJJMA010158524">
    <property type="protein sequence ID" value="MCL7035583.1"/>
    <property type="molecule type" value="Genomic_DNA"/>
</dbReference>
<dbReference type="AlphaFoldDB" id="A0AA41VBV0"/>
<feature type="compositionally biased region" description="Basic and acidic residues" evidence="7">
    <location>
        <begin position="1"/>
        <end position="13"/>
    </location>
</feature>
<dbReference type="InterPro" id="IPR040353">
    <property type="entry name" value="FLX/FLX-like"/>
</dbReference>
<dbReference type="GO" id="GO:0009908">
    <property type="term" value="P:flower development"/>
    <property type="evidence" value="ECO:0007669"/>
    <property type="project" value="UniProtKB-KW"/>
</dbReference>
<organism evidence="8 9">
    <name type="scientific">Papaver nudicaule</name>
    <name type="common">Iceland poppy</name>
    <dbReference type="NCBI Taxonomy" id="74823"/>
    <lineage>
        <taxon>Eukaryota</taxon>
        <taxon>Viridiplantae</taxon>
        <taxon>Streptophyta</taxon>
        <taxon>Embryophyta</taxon>
        <taxon>Tracheophyta</taxon>
        <taxon>Spermatophyta</taxon>
        <taxon>Magnoliopsida</taxon>
        <taxon>Ranunculales</taxon>
        <taxon>Papaveraceae</taxon>
        <taxon>Papaveroideae</taxon>
        <taxon>Papaver</taxon>
    </lineage>
</organism>
<dbReference type="Proteomes" id="UP001177140">
    <property type="component" value="Unassembled WGS sequence"/>
</dbReference>
<sequence>MAGRDRIHLRDNQRLSQIPLLPPPLIDNRHHHNHHHHQDFHPHPALIEEQLHHQRREIQNLLLDNQRLAATHVALKQELSASNEEIRHVSSVASQVKADRDIEIRELYQRSLKLESEVLSIGKFKAELAQAKVDIQKLSVNKSELTSKLESINGDLIRAKQERDESKSVESDIDAMRIEVQKGRAAIEYEKKAHAENLEHKQLLEKNMNELTKAMEKLRKELADAEKRAQAVNEANASVAVAPDPGPVYGGNYGNPQMGPVGAGPSYVGSVGAGPSYVDPNAANASMVVAPNPGPVYGGIYGNPQMGYVGVGPSYVNPVGAQVANAANASMAIAPNPGPAYAGSYGNPQMGYVGAGPSFVDPYNMHHMVCAYFMFQLKFIVSLRSRLFNH</sequence>
<comment type="caution">
    <text evidence="8">The sequence shown here is derived from an EMBL/GenBank/DDBJ whole genome shotgun (WGS) entry which is preliminary data.</text>
</comment>
<evidence type="ECO:0000256" key="7">
    <source>
        <dbReference type="SAM" id="MobiDB-lite"/>
    </source>
</evidence>
<name>A0AA41VBV0_PAPNU</name>
<evidence type="ECO:0000256" key="3">
    <source>
        <dbReference type="ARBA" id="ARBA00022782"/>
    </source>
</evidence>
<evidence type="ECO:0000256" key="1">
    <source>
        <dbReference type="ARBA" id="ARBA00005405"/>
    </source>
</evidence>
<evidence type="ECO:0000256" key="2">
    <source>
        <dbReference type="ARBA" id="ARBA00022473"/>
    </source>
</evidence>
<keyword evidence="2" id="KW-0217">Developmental protein</keyword>
<evidence type="ECO:0000256" key="4">
    <source>
        <dbReference type="ARBA" id="ARBA00023054"/>
    </source>
</evidence>
<protein>
    <submittedName>
        <fullName evidence="8">Uncharacterized protein</fullName>
    </submittedName>
</protein>
<dbReference type="GO" id="GO:0030154">
    <property type="term" value="P:cell differentiation"/>
    <property type="evidence" value="ECO:0007669"/>
    <property type="project" value="UniProtKB-KW"/>
</dbReference>
<evidence type="ECO:0000256" key="5">
    <source>
        <dbReference type="ARBA" id="ARBA00023089"/>
    </source>
</evidence>
<accession>A0AA41VBV0</accession>
<evidence type="ECO:0000313" key="8">
    <source>
        <dbReference type="EMBL" id="MCL7035583.1"/>
    </source>
</evidence>
<keyword evidence="9" id="KW-1185">Reference proteome</keyword>
<proteinExistence type="inferred from homology"/>
<evidence type="ECO:0000313" key="9">
    <source>
        <dbReference type="Proteomes" id="UP001177140"/>
    </source>
</evidence>
<dbReference type="PANTHER" id="PTHR33405">
    <property type="entry name" value="PROTEIN FLX-LIKE 2"/>
    <property type="match status" value="1"/>
</dbReference>
<feature type="coiled-coil region" evidence="6">
    <location>
        <begin position="128"/>
        <end position="235"/>
    </location>
</feature>
<keyword evidence="4 6" id="KW-0175">Coiled coil</keyword>
<evidence type="ECO:0000256" key="6">
    <source>
        <dbReference type="SAM" id="Coils"/>
    </source>
</evidence>
<feature type="compositionally biased region" description="Basic residues" evidence="7">
    <location>
        <begin position="29"/>
        <end position="38"/>
    </location>
</feature>
<reference evidence="8" key="1">
    <citation type="submission" date="2022-03" db="EMBL/GenBank/DDBJ databases">
        <title>A functionally conserved STORR gene fusion in Papaver species that diverged 16.8 million years ago.</title>
        <authorList>
            <person name="Catania T."/>
        </authorList>
    </citation>
    <scope>NUCLEOTIDE SEQUENCE</scope>
    <source>
        <strain evidence="8">S-191538</strain>
    </source>
</reference>